<dbReference type="SMART" id="SM00327">
    <property type="entry name" value="VWA"/>
    <property type="match status" value="1"/>
</dbReference>
<dbReference type="RefSeq" id="WP_076440388.1">
    <property type="nucleotide sequence ID" value="NZ_FTNI01000028.1"/>
</dbReference>
<accession>A0A1N7GE22</accession>
<gene>
    <name evidence="2" type="ORF">SAMN05421833_12828</name>
</gene>
<dbReference type="OrthoDB" id="9806395at2"/>
<dbReference type="InterPro" id="IPR036465">
    <property type="entry name" value="vWFA_dom_sf"/>
</dbReference>
<dbReference type="InterPro" id="IPR002035">
    <property type="entry name" value="VWF_A"/>
</dbReference>
<dbReference type="PROSITE" id="PS50234">
    <property type="entry name" value="VWFA"/>
    <property type="match status" value="1"/>
</dbReference>
<keyword evidence="3" id="KW-1185">Reference proteome</keyword>
<feature type="domain" description="VWFA" evidence="1">
    <location>
        <begin position="7"/>
        <end position="189"/>
    </location>
</feature>
<sequence length="223" mass="24148">MSEQVLPFYLVCDESYSMQGPPLDAINQELPLIYQEIASNPVVADRARLGIIGFSSTAEVLLPLADLNDVHSIPQLSPRGTTSYGAAFSLLKRTIEQDIAGLKQAGHAPYRPTVFFLTDGLPTDDWHGEHKDLVSRDFRAHPTILAFGFGDVDPTTLQQVATFRAFIANGDMSPTQALREFARQLLNSVVQSAVASSSNPSGTAQLIIPDQVPGYTVLAPDPL</sequence>
<organism evidence="2 3">
    <name type="scientific">Microbispora rosea</name>
    <dbReference type="NCBI Taxonomy" id="58117"/>
    <lineage>
        <taxon>Bacteria</taxon>
        <taxon>Bacillati</taxon>
        <taxon>Actinomycetota</taxon>
        <taxon>Actinomycetes</taxon>
        <taxon>Streptosporangiales</taxon>
        <taxon>Streptosporangiaceae</taxon>
        <taxon>Microbispora</taxon>
    </lineage>
</organism>
<dbReference type="EMBL" id="FTNI01000028">
    <property type="protein sequence ID" value="SIS10821.1"/>
    <property type="molecule type" value="Genomic_DNA"/>
</dbReference>
<dbReference type="AlphaFoldDB" id="A0A1N7GE22"/>
<dbReference type="Proteomes" id="UP000186096">
    <property type="component" value="Unassembled WGS sequence"/>
</dbReference>
<reference evidence="3" key="1">
    <citation type="submission" date="2017-01" db="EMBL/GenBank/DDBJ databases">
        <authorList>
            <person name="Varghese N."/>
            <person name="Submissions S."/>
        </authorList>
    </citation>
    <scope>NUCLEOTIDE SEQUENCE [LARGE SCALE GENOMIC DNA]</scope>
    <source>
        <strain evidence="3">ATCC 12950</strain>
    </source>
</reference>
<dbReference type="STRING" id="58117.SAMN05421833_12828"/>
<dbReference type="SUPFAM" id="SSF53300">
    <property type="entry name" value="vWA-like"/>
    <property type="match status" value="1"/>
</dbReference>
<name>A0A1N7GE22_9ACTN</name>
<evidence type="ECO:0000259" key="1">
    <source>
        <dbReference type="PROSITE" id="PS50234"/>
    </source>
</evidence>
<evidence type="ECO:0000313" key="3">
    <source>
        <dbReference type="Proteomes" id="UP000186096"/>
    </source>
</evidence>
<dbReference type="Pfam" id="PF00092">
    <property type="entry name" value="VWA"/>
    <property type="match status" value="1"/>
</dbReference>
<proteinExistence type="predicted"/>
<evidence type="ECO:0000313" key="2">
    <source>
        <dbReference type="EMBL" id="SIS10821.1"/>
    </source>
</evidence>
<dbReference type="Gene3D" id="3.40.50.410">
    <property type="entry name" value="von Willebrand factor, type A domain"/>
    <property type="match status" value="1"/>
</dbReference>
<protein>
    <submittedName>
        <fullName evidence="2">Uncharacterized conserved protein YegL, contains vWA domain of TerY type</fullName>
    </submittedName>
</protein>